<protein>
    <submittedName>
        <fullName evidence="7">Acetate--CoA ligase family protein</fullName>
    </submittedName>
</protein>
<proteinExistence type="inferred from homology"/>
<dbReference type="SUPFAM" id="SSF56059">
    <property type="entry name" value="Glutathione synthetase ATP-binding domain-like"/>
    <property type="match status" value="1"/>
</dbReference>
<sequence>MTINEIVDHAVASGRNLLFEDEAGALLKAAGIPVNSCRVASDEDEAVQVAKETGFPVALKVRSRTVTHKTDAGGVRLGLADEEAVRLAYRGIMEKVRMIDPESQVTVQPMASPGVELLVGMTTDPQFGQVVAFGLGGTLVELFNDITYRQVPLLKKDATDMINSIKGSAVLKGYRGRPPVDINALTGIILKVSRLVEKEPRIKEIDLNPVFAYPQGMLAVDSRIVVCGNP</sequence>
<name>A0A9X4H953_9FIRM</name>
<evidence type="ECO:0000256" key="3">
    <source>
        <dbReference type="ARBA" id="ARBA00022840"/>
    </source>
</evidence>
<evidence type="ECO:0000313" key="8">
    <source>
        <dbReference type="Proteomes" id="UP001154312"/>
    </source>
</evidence>
<evidence type="ECO:0000256" key="1">
    <source>
        <dbReference type="ARBA" id="ARBA00022598"/>
    </source>
</evidence>
<keyword evidence="2 5" id="KW-0547">Nucleotide-binding</keyword>
<dbReference type="AlphaFoldDB" id="A0A9X4H953"/>
<comment type="similarity">
    <text evidence="4">In the N-terminal section; belongs to the acetate CoA ligase alpha subunit family.</text>
</comment>
<dbReference type="InterPro" id="IPR011761">
    <property type="entry name" value="ATP-grasp"/>
</dbReference>
<gene>
    <name evidence="7" type="ORF">L7E55_15360</name>
</gene>
<evidence type="ECO:0000259" key="6">
    <source>
        <dbReference type="PROSITE" id="PS50975"/>
    </source>
</evidence>
<dbReference type="Gene3D" id="3.30.470.20">
    <property type="entry name" value="ATP-grasp fold, B domain"/>
    <property type="match status" value="1"/>
</dbReference>
<keyword evidence="8" id="KW-1185">Reference proteome</keyword>
<dbReference type="Gene3D" id="3.30.1490.20">
    <property type="entry name" value="ATP-grasp fold, A domain"/>
    <property type="match status" value="1"/>
</dbReference>
<keyword evidence="3 5" id="KW-0067">ATP-binding</keyword>
<organism evidence="7 8">
    <name type="scientific">Pelotomaculum isophthalicicum JI</name>
    <dbReference type="NCBI Taxonomy" id="947010"/>
    <lineage>
        <taxon>Bacteria</taxon>
        <taxon>Bacillati</taxon>
        <taxon>Bacillota</taxon>
        <taxon>Clostridia</taxon>
        <taxon>Eubacteriales</taxon>
        <taxon>Desulfotomaculaceae</taxon>
        <taxon>Pelotomaculum</taxon>
    </lineage>
</organism>
<evidence type="ECO:0000256" key="5">
    <source>
        <dbReference type="PROSITE-ProRule" id="PRU00409"/>
    </source>
</evidence>
<dbReference type="PANTHER" id="PTHR43334:SF1">
    <property type="entry name" value="3-HYDROXYPROPIONATE--COA LIGASE [ADP-FORMING]"/>
    <property type="match status" value="1"/>
</dbReference>
<dbReference type="PROSITE" id="PS50975">
    <property type="entry name" value="ATP_GRASP"/>
    <property type="match status" value="1"/>
</dbReference>
<dbReference type="InterPro" id="IPR051538">
    <property type="entry name" value="Acyl-CoA_Synth/Transferase"/>
</dbReference>
<feature type="domain" description="ATP-grasp" evidence="6">
    <location>
        <begin position="24"/>
        <end position="60"/>
    </location>
</feature>
<keyword evidence="1 7" id="KW-0436">Ligase</keyword>
<dbReference type="Proteomes" id="UP001154312">
    <property type="component" value="Unassembled WGS sequence"/>
</dbReference>
<dbReference type="InterPro" id="IPR013815">
    <property type="entry name" value="ATP_grasp_subdomain_1"/>
</dbReference>
<evidence type="ECO:0000313" key="7">
    <source>
        <dbReference type="EMBL" id="MDF9409709.1"/>
    </source>
</evidence>
<dbReference type="RefSeq" id="WP_277445216.1">
    <property type="nucleotide sequence ID" value="NZ_JAKOAV010000039.1"/>
</dbReference>
<dbReference type="FunFam" id="3.30.1490.20:FF:000020">
    <property type="entry name" value="Protein lysine acetyltransferase"/>
    <property type="match status" value="1"/>
</dbReference>
<accession>A0A9X4H953</accession>
<evidence type="ECO:0000256" key="2">
    <source>
        <dbReference type="ARBA" id="ARBA00022741"/>
    </source>
</evidence>
<evidence type="ECO:0000256" key="4">
    <source>
        <dbReference type="ARBA" id="ARBA00060888"/>
    </source>
</evidence>
<dbReference type="PANTHER" id="PTHR43334">
    <property type="entry name" value="ACETATE--COA LIGASE [ADP-FORMING]"/>
    <property type="match status" value="1"/>
</dbReference>
<dbReference type="GO" id="GO:0016874">
    <property type="term" value="F:ligase activity"/>
    <property type="evidence" value="ECO:0007669"/>
    <property type="project" value="UniProtKB-KW"/>
</dbReference>
<reference evidence="7" key="1">
    <citation type="submission" date="2022-02" db="EMBL/GenBank/DDBJ databases">
        <authorList>
            <person name="Leng L."/>
        </authorList>
    </citation>
    <scope>NUCLEOTIDE SEQUENCE</scope>
    <source>
        <strain evidence="7">JI</strain>
    </source>
</reference>
<dbReference type="EMBL" id="JAKOAV010000039">
    <property type="protein sequence ID" value="MDF9409709.1"/>
    <property type="molecule type" value="Genomic_DNA"/>
</dbReference>
<comment type="caution">
    <text evidence="7">The sequence shown here is derived from an EMBL/GenBank/DDBJ whole genome shotgun (WGS) entry which is preliminary data.</text>
</comment>
<dbReference type="Pfam" id="PF13549">
    <property type="entry name" value="ATP-grasp_5"/>
    <property type="match status" value="1"/>
</dbReference>
<dbReference type="GO" id="GO:0046872">
    <property type="term" value="F:metal ion binding"/>
    <property type="evidence" value="ECO:0007669"/>
    <property type="project" value="InterPro"/>
</dbReference>
<dbReference type="GO" id="GO:0005524">
    <property type="term" value="F:ATP binding"/>
    <property type="evidence" value="ECO:0007669"/>
    <property type="project" value="UniProtKB-UniRule"/>
</dbReference>